<dbReference type="AlphaFoldDB" id="A0A4E0QPJ6"/>
<keyword evidence="6 14" id="KW-0349">Heme</keyword>
<dbReference type="GO" id="GO:0042597">
    <property type="term" value="C:periplasmic space"/>
    <property type="evidence" value="ECO:0007669"/>
    <property type="project" value="UniProtKB-SubCell"/>
</dbReference>
<evidence type="ECO:0000256" key="4">
    <source>
        <dbReference type="ARBA" id="ARBA00013773"/>
    </source>
</evidence>
<dbReference type="GO" id="GO:0046872">
    <property type="term" value="F:metal ion binding"/>
    <property type="evidence" value="ECO:0007669"/>
    <property type="project" value="UniProtKB-KW"/>
</dbReference>
<keyword evidence="11 15" id="KW-0408">Iron</keyword>
<evidence type="ECO:0000256" key="6">
    <source>
        <dbReference type="ARBA" id="ARBA00022617"/>
    </source>
</evidence>
<evidence type="ECO:0000256" key="10">
    <source>
        <dbReference type="ARBA" id="ARBA00022982"/>
    </source>
</evidence>
<dbReference type="PIRSF" id="PIRSF006105">
    <property type="entry name" value="NapB"/>
    <property type="match status" value="1"/>
</dbReference>
<evidence type="ECO:0000256" key="3">
    <source>
        <dbReference type="ARBA" id="ARBA00007368"/>
    </source>
</evidence>
<evidence type="ECO:0000256" key="12">
    <source>
        <dbReference type="ARBA" id="ARBA00031832"/>
    </source>
</evidence>
<evidence type="ECO:0000256" key="8">
    <source>
        <dbReference type="ARBA" id="ARBA00022729"/>
    </source>
</evidence>
<keyword evidence="5 13" id="KW-0813">Transport</keyword>
<feature type="region of interest" description="Disordered" evidence="16">
    <location>
        <begin position="32"/>
        <end position="55"/>
    </location>
</feature>
<sequence>MKKSFFLFTLVLALPQVSQSQEGWGMEELPQSLRGSNATDAASETPTWKRLPPDHDPIQRDFVQQPPMIPHKIEGYKITLRYNKCLTCHSWSNARKANATKVSLTHFKDRDGNELANIAPLRYFCTQCHAPQVDANPLVENTFQPVQTLR</sequence>
<gene>
    <name evidence="17" type="ORF">PN36_16530</name>
</gene>
<comment type="caution">
    <text evidence="17">The sequence shown here is derived from an EMBL/GenBank/DDBJ whole genome shotgun (WGS) entry which is preliminary data.</text>
</comment>
<name>A0A4E0QPJ6_9GAMM</name>
<feature type="binding site" description="covalent" evidence="14">
    <location>
        <position position="128"/>
    </location>
    <ligand>
        <name>heme c</name>
        <dbReference type="ChEBI" id="CHEBI:61717"/>
        <label>2</label>
    </ligand>
</feature>
<feature type="binding site" description="axial binding residue" evidence="15">
    <location>
        <position position="106"/>
    </location>
    <ligand>
        <name>heme c</name>
        <dbReference type="ChEBI" id="CHEBI:61717"/>
        <label>2</label>
    </ligand>
    <ligandPart>
        <name>Fe</name>
        <dbReference type="ChEBI" id="CHEBI:18248"/>
    </ligandPart>
</feature>
<feature type="binding site" description="covalent" evidence="14">
    <location>
        <position position="125"/>
    </location>
    <ligand>
        <name>heme c</name>
        <dbReference type="ChEBI" id="CHEBI:61717"/>
        <label>2</label>
    </ligand>
</feature>
<evidence type="ECO:0000256" key="15">
    <source>
        <dbReference type="PIRSR" id="PIRSR006105-2"/>
    </source>
</evidence>
<evidence type="ECO:0000256" key="11">
    <source>
        <dbReference type="ARBA" id="ARBA00023004"/>
    </source>
</evidence>
<comment type="subcellular location">
    <subcellularLocation>
        <location evidence="2 13">Periplasm</location>
    </subcellularLocation>
</comment>
<comment type="function">
    <text evidence="1">Electron transfer subunit of the periplasmic nitrate reductase complex NapAB. Receives electrons from the membrane-anchored tetraheme c-type NapC protein and transfers these to NapA subunit, thus allowing electron flow between membrane and periplasm. Essential for periplasmic nitrate reduction with nitrate as the terminal electron acceptor.</text>
</comment>
<dbReference type="PANTHER" id="PTHR38604:SF1">
    <property type="entry name" value="PERIPLASMIC NITRATE REDUCTASE, ELECTRON TRANSFER SUBUNIT"/>
    <property type="match status" value="1"/>
</dbReference>
<dbReference type="InterPro" id="IPR036280">
    <property type="entry name" value="Multihaem_cyt_sf"/>
</dbReference>
<reference evidence="17 18" key="1">
    <citation type="journal article" date="2016" name="Front. Microbiol.">
        <title>Single-Cell (Meta-)Genomics of a Dimorphic Candidatus Thiomargarita nelsonii Reveals Genomic Plasticity.</title>
        <authorList>
            <person name="Flood B.E."/>
            <person name="Fliss P."/>
            <person name="Jones D.S."/>
            <person name="Dick G.J."/>
            <person name="Jain S."/>
            <person name="Kaster A.K."/>
            <person name="Winkel M."/>
            <person name="Mussmann M."/>
            <person name="Bailey J."/>
        </authorList>
    </citation>
    <scope>NUCLEOTIDE SEQUENCE [LARGE SCALE GENOMIC DNA]</scope>
    <source>
        <strain evidence="17">Hydrate Ridge</strain>
    </source>
</reference>
<keyword evidence="9 13" id="KW-0574">Periplasm</keyword>
<organism evidence="17 18">
    <name type="scientific">Candidatus Thiomargarita nelsonii</name>
    <dbReference type="NCBI Taxonomy" id="1003181"/>
    <lineage>
        <taxon>Bacteria</taxon>
        <taxon>Pseudomonadati</taxon>
        <taxon>Pseudomonadota</taxon>
        <taxon>Gammaproteobacteria</taxon>
        <taxon>Thiotrichales</taxon>
        <taxon>Thiotrichaceae</taxon>
        <taxon>Thiomargarita</taxon>
    </lineage>
</organism>
<proteinExistence type="inferred from homology"/>
<dbReference type="FunFam" id="1.10.1130.10:FF:000001">
    <property type="entry name" value="Periplasmic nitrate reductase, electron transfer subunit"/>
    <property type="match status" value="1"/>
</dbReference>
<dbReference type="Pfam" id="PF03892">
    <property type="entry name" value="NapB"/>
    <property type="match status" value="1"/>
</dbReference>
<protein>
    <recommendedName>
        <fullName evidence="4 13">Periplasmic nitrate reductase, electron transfer subunit</fullName>
    </recommendedName>
    <alternativeName>
        <fullName evidence="12 13">Diheme cytochrome c NapB</fullName>
    </alternativeName>
</protein>
<evidence type="ECO:0000313" key="18">
    <source>
        <dbReference type="Proteomes" id="UP000030428"/>
    </source>
</evidence>
<dbReference type="PANTHER" id="PTHR38604">
    <property type="entry name" value="PERIPLASMIC NITRATE REDUCTASE, ELECTRON TRANSFER SUBUNIT"/>
    <property type="match status" value="1"/>
</dbReference>
<feature type="binding site" description="axial binding residue" evidence="15">
    <location>
        <position position="129"/>
    </location>
    <ligand>
        <name>heme c</name>
        <dbReference type="ChEBI" id="CHEBI:61717"/>
        <label>2</label>
    </ligand>
    <ligandPart>
        <name>Fe</name>
        <dbReference type="ChEBI" id="CHEBI:18248"/>
    </ligandPart>
</feature>
<comment type="PTM">
    <text evidence="14">Binds 2 heme C groups per subunit.</text>
</comment>
<comment type="subunit">
    <text evidence="13">Component of the periplasmic nitrate reductase NapAB complex composed of NapA and NapB.</text>
</comment>
<evidence type="ECO:0000256" key="13">
    <source>
        <dbReference type="PIRNR" id="PIRNR006105"/>
    </source>
</evidence>
<dbReference type="Proteomes" id="UP000030428">
    <property type="component" value="Unassembled WGS sequence"/>
</dbReference>
<dbReference type="SUPFAM" id="SSF48695">
    <property type="entry name" value="Multiheme cytochromes"/>
    <property type="match status" value="1"/>
</dbReference>
<evidence type="ECO:0000256" key="14">
    <source>
        <dbReference type="PIRSR" id="PIRSR006105-1"/>
    </source>
</evidence>
<feature type="binding site" description="axial binding residue" evidence="15">
    <location>
        <position position="71"/>
    </location>
    <ligand>
        <name>heme c</name>
        <dbReference type="ChEBI" id="CHEBI:61717"/>
        <label>1</label>
    </ligand>
    <ligandPart>
        <name>Fe</name>
        <dbReference type="ChEBI" id="CHEBI:18248"/>
    </ligandPart>
</feature>
<evidence type="ECO:0000256" key="2">
    <source>
        <dbReference type="ARBA" id="ARBA00004418"/>
    </source>
</evidence>
<evidence type="ECO:0000256" key="1">
    <source>
        <dbReference type="ARBA" id="ARBA00002599"/>
    </source>
</evidence>
<evidence type="ECO:0000256" key="16">
    <source>
        <dbReference type="SAM" id="MobiDB-lite"/>
    </source>
</evidence>
<evidence type="ECO:0000256" key="5">
    <source>
        <dbReference type="ARBA" id="ARBA00022448"/>
    </source>
</evidence>
<evidence type="ECO:0000256" key="7">
    <source>
        <dbReference type="ARBA" id="ARBA00022723"/>
    </source>
</evidence>
<feature type="binding site" description="covalent" evidence="14">
    <location>
        <position position="88"/>
    </location>
    <ligand>
        <name>heme c</name>
        <dbReference type="ChEBI" id="CHEBI:61717"/>
        <label>1</label>
    </ligand>
</feature>
<keyword evidence="7 15" id="KW-0479">Metal-binding</keyword>
<comment type="similarity">
    <text evidence="3 13">Belongs to the NapB family.</text>
</comment>
<evidence type="ECO:0000256" key="9">
    <source>
        <dbReference type="ARBA" id="ARBA00022764"/>
    </source>
</evidence>
<feature type="compositionally biased region" description="Polar residues" evidence="16">
    <location>
        <begin position="33"/>
        <end position="46"/>
    </location>
</feature>
<accession>A0A4E0QPJ6</accession>
<feature type="binding site" description="axial binding residue" evidence="15">
    <location>
        <position position="89"/>
    </location>
    <ligand>
        <name>heme c</name>
        <dbReference type="ChEBI" id="CHEBI:61717"/>
        <label>1</label>
    </ligand>
    <ligandPart>
        <name>Fe</name>
        <dbReference type="ChEBI" id="CHEBI:18248"/>
    </ligandPart>
</feature>
<keyword evidence="8" id="KW-0732">Signal</keyword>
<keyword evidence="10 13" id="KW-0249">Electron transport</keyword>
<evidence type="ECO:0000313" key="17">
    <source>
        <dbReference type="EMBL" id="TGO02903.1"/>
    </source>
</evidence>
<feature type="binding site" description="covalent" evidence="14">
    <location>
        <position position="85"/>
    </location>
    <ligand>
        <name>heme c</name>
        <dbReference type="ChEBI" id="CHEBI:61717"/>
        <label>1</label>
    </ligand>
</feature>
<dbReference type="Gene3D" id="1.10.1130.10">
    <property type="entry name" value="Flavocytochrome C3, Chain A"/>
    <property type="match status" value="1"/>
</dbReference>
<dbReference type="EMBL" id="JSZA02000062">
    <property type="protein sequence ID" value="TGO02903.1"/>
    <property type="molecule type" value="Genomic_DNA"/>
</dbReference>
<dbReference type="InterPro" id="IPR005591">
    <property type="entry name" value="NapB"/>
</dbReference>
<dbReference type="GO" id="GO:0009061">
    <property type="term" value="P:anaerobic respiration"/>
    <property type="evidence" value="ECO:0007669"/>
    <property type="project" value="InterPro"/>
</dbReference>
<keyword evidence="18" id="KW-1185">Reference proteome</keyword>